<proteinExistence type="predicted"/>
<sequence>MDDTLAPPKRRPRFRRSPEAIPFRITDGDVLILRQLARYRFLRSSHIAALVDRSLDRTNDRLCRLYHAGYVDRPRAQLDYYPTSGSAPMVYALGDLGAELLAERGMEFGHLELSRRNRNAGRPFIEHQLEIVDFQVSIERALRLRGDIAAIHSDELVSEFPEPTRSKRNPLSMRIGVSSAGKTQEIGLVPDLVFGIRFPDGSRRCFMVEIDRGTMPIVRADIGQTSFTRKIRAYLAAHAAKMHESQFGWRAFRVLTVTTDLSRAKSMKEALRQLNVPHSPGPSLFLFAVRDELRASDPIAYTWEDGAGRQVKLV</sequence>
<dbReference type="InterPro" id="IPR025855">
    <property type="entry name" value="Replic_Relax"/>
</dbReference>
<protein>
    <recommendedName>
        <fullName evidence="3">Replication-relaxation</fullName>
    </recommendedName>
</protein>
<accession>A0ABV4GFW8</accession>
<keyword evidence="2" id="KW-1185">Reference proteome</keyword>
<dbReference type="EMBL" id="JBGBZN010000002">
    <property type="protein sequence ID" value="MEY9470838.1"/>
    <property type="molecule type" value="Genomic_DNA"/>
</dbReference>
<comment type="caution">
    <text evidence="1">The sequence shown here is derived from an EMBL/GenBank/DDBJ whole genome shotgun (WGS) entry which is preliminary data.</text>
</comment>
<dbReference type="Proteomes" id="UP001565474">
    <property type="component" value="Unassembled WGS sequence"/>
</dbReference>
<evidence type="ECO:0000313" key="2">
    <source>
        <dbReference type="Proteomes" id="UP001565474"/>
    </source>
</evidence>
<organism evidence="1 2">
    <name type="scientific">Bradyrhizobium yuanmingense</name>
    <dbReference type="NCBI Taxonomy" id="108015"/>
    <lineage>
        <taxon>Bacteria</taxon>
        <taxon>Pseudomonadati</taxon>
        <taxon>Pseudomonadota</taxon>
        <taxon>Alphaproteobacteria</taxon>
        <taxon>Hyphomicrobiales</taxon>
        <taxon>Nitrobacteraceae</taxon>
        <taxon>Bradyrhizobium</taxon>
    </lineage>
</organism>
<evidence type="ECO:0000313" key="1">
    <source>
        <dbReference type="EMBL" id="MEY9470838.1"/>
    </source>
</evidence>
<dbReference type="Pfam" id="PF13814">
    <property type="entry name" value="Replic_Relax"/>
    <property type="match status" value="1"/>
</dbReference>
<reference evidence="1 2" key="1">
    <citation type="submission" date="2024-07" db="EMBL/GenBank/DDBJ databases">
        <title>Genomic Encyclopedia of Type Strains, Phase V (KMG-V): Genome sequencing to study the core and pangenomes of soil and plant-associated prokaryotes.</title>
        <authorList>
            <person name="Whitman W."/>
        </authorList>
    </citation>
    <scope>NUCLEOTIDE SEQUENCE [LARGE SCALE GENOMIC DNA]</scope>
    <source>
        <strain evidence="1 2">USDA 222</strain>
    </source>
</reference>
<dbReference type="RefSeq" id="WP_370091000.1">
    <property type="nucleotide sequence ID" value="NZ_JBGBZN010000002.1"/>
</dbReference>
<name>A0ABV4GFW8_9BRAD</name>
<gene>
    <name evidence="1" type="ORF">ABH992_003237</name>
</gene>
<evidence type="ECO:0008006" key="3">
    <source>
        <dbReference type="Google" id="ProtNLM"/>
    </source>
</evidence>